<sequence length="73" mass="8400">RFLKFTQLPDIVILCDTRCNMEDHFSIPQGYLSFSSFYQGNPYPKRGVTLLIKSTLNPKVQYRCAQGNIVKAQ</sequence>
<feature type="non-terminal residue" evidence="1">
    <location>
        <position position="1"/>
    </location>
</feature>
<organism evidence="1 2">
    <name type="scientific">Caligus rogercresseyi</name>
    <name type="common">Sea louse</name>
    <dbReference type="NCBI Taxonomy" id="217165"/>
    <lineage>
        <taxon>Eukaryota</taxon>
        <taxon>Metazoa</taxon>
        <taxon>Ecdysozoa</taxon>
        <taxon>Arthropoda</taxon>
        <taxon>Crustacea</taxon>
        <taxon>Multicrustacea</taxon>
        <taxon>Hexanauplia</taxon>
        <taxon>Copepoda</taxon>
        <taxon>Siphonostomatoida</taxon>
        <taxon>Caligidae</taxon>
        <taxon>Caligus</taxon>
    </lineage>
</organism>
<proteinExistence type="predicted"/>
<accession>A0A7T8GZR1</accession>
<protein>
    <submittedName>
        <fullName evidence="1">Uncharacterized protein</fullName>
    </submittedName>
</protein>
<name>A0A7T8GZR1_CALRO</name>
<feature type="non-terminal residue" evidence="1">
    <location>
        <position position="73"/>
    </location>
</feature>
<evidence type="ECO:0000313" key="1">
    <source>
        <dbReference type="EMBL" id="QQP40788.1"/>
    </source>
</evidence>
<dbReference type="AlphaFoldDB" id="A0A7T8GZR1"/>
<keyword evidence="2" id="KW-1185">Reference proteome</keyword>
<gene>
    <name evidence="1" type="ORF">FKW44_014948</name>
</gene>
<reference evidence="2" key="1">
    <citation type="submission" date="2021-01" db="EMBL/GenBank/DDBJ databases">
        <title>Caligus Genome Assembly.</title>
        <authorList>
            <person name="Gallardo-Escarate C."/>
        </authorList>
    </citation>
    <scope>NUCLEOTIDE SEQUENCE [LARGE SCALE GENOMIC DNA]</scope>
</reference>
<dbReference type="Proteomes" id="UP000595437">
    <property type="component" value="Chromosome 10"/>
</dbReference>
<evidence type="ECO:0000313" key="2">
    <source>
        <dbReference type="Proteomes" id="UP000595437"/>
    </source>
</evidence>
<dbReference type="EMBL" id="CP045899">
    <property type="protein sequence ID" value="QQP40788.1"/>
    <property type="molecule type" value="Genomic_DNA"/>
</dbReference>